<comment type="caution">
    <text evidence="2">The sequence shown here is derived from an EMBL/GenBank/DDBJ whole genome shotgun (WGS) entry which is preliminary data.</text>
</comment>
<keyword evidence="1" id="KW-0812">Transmembrane</keyword>
<protein>
    <submittedName>
        <fullName evidence="2">Uncharacterized protein</fullName>
    </submittedName>
</protein>
<evidence type="ECO:0000313" key="2">
    <source>
        <dbReference type="EMBL" id="NRS91788.1"/>
    </source>
</evidence>
<keyword evidence="1" id="KW-1133">Transmembrane helix</keyword>
<reference evidence="2" key="1">
    <citation type="submission" date="2020-05" db="EMBL/GenBank/DDBJ databases">
        <title>Genomic Encyclopedia of Type Strains, Phase IV (KMG-V): Genome sequencing to study the core and pangenomes of soil and plant-associated prokaryotes.</title>
        <authorList>
            <person name="Whitman W."/>
        </authorList>
    </citation>
    <scope>NUCLEOTIDE SEQUENCE</scope>
    <source>
        <strain evidence="2">16F</strain>
    </source>
</reference>
<evidence type="ECO:0000256" key="1">
    <source>
        <dbReference type="SAM" id="Phobius"/>
    </source>
</evidence>
<gene>
    <name evidence="2" type="ORF">HNQ03_000855</name>
</gene>
<dbReference type="EMBL" id="JABSNO010000004">
    <property type="protein sequence ID" value="NRS91788.1"/>
    <property type="molecule type" value="Genomic_DNA"/>
</dbReference>
<keyword evidence="1" id="KW-0472">Membrane</keyword>
<name>A0A8J8K7A9_9FLAO</name>
<evidence type="ECO:0000313" key="3">
    <source>
        <dbReference type="Proteomes" id="UP000610746"/>
    </source>
</evidence>
<keyword evidence="3" id="KW-1185">Reference proteome</keyword>
<dbReference type="AlphaFoldDB" id="A0A8J8K7A9"/>
<proteinExistence type="predicted"/>
<organism evidence="2 3">
    <name type="scientific">Frigoriflavimonas asaccharolytica</name>
    <dbReference type="NCBI Taxonomy" id="2735899"/>
    <lineage>
        <taxon>Bacteria</taxon>
        <taxon>Pseudomonadati</taxon>
        <taxon>Bacteroidota</taxon>
        <taxon>Flavobacteriia</taxon>
        <taxon>Flavobacteriales</taxon>
        <taxon>Weeksellaceae</taxon>
        <taxon>Frigoriflavimonas</taxon>
    </lineage>
</organism>
<feature type="transmembrane region" description="Helical" evidence="1">
    <location>
        <begin position="12"/>
        <end position="30"/>
    </location>
</feature>
<dbReference type="Proteomes" id="UP000610746">
    <property type="component" value="Unassembled WGS sequence"/>
</dbReference>
<sequence length="35" mass="4456">MKEEKQTNWKRLYIGLIVITFLMMFAMYLFQNYYK</sequence>
<accession>A0A8J8K7A9</accession>